<organism evidence="2 3">
    <name type="scientific">Symbiodinium natans</name>
    <dbReference type="NCBI Taxonomy" id="878477"/>
    <lineage>
        <taxon>Eukaryota</taxon>
        <taxon>Sar</taxon>
        <taxon>Alveolata</taxon>
        <taxon>Dinophyceae</taxon>
        <taxon>Suessiales</taxon>
        <taxon>Symbiodiniaceae</taxon>
        <taxon>Symbiodinium</taxon>
    </lineage>
</organism>
<feature type="compositionally biased region" description="Basic and acidic residues" evidence="1">
    <location>
        <begin position="63"/>
        <end position="74"/>
    </location>
</feature>
<dbReference type="EMBL" id="CAJNDS010002498">
    <property type="protein sequence ID" value="CAE7499590.1"/>
    <property type="molecule type" value="Genomic_DNA"/>
</dbReference>
<dbReference type="Proteomes" id="UP000604046">
    <property type="component" value="Unassembled WGS sequence"/>
</dbReference>
<dbReference type="AlphaFoldDB" id="A0A812SW62"/>
<gene>
    <name evidence="2" type="ORF">SNAT2548_LOCUS27981</name>
</gene>
<reference evidence="2" key="1">
    <citation type="submission" date="2021-02" db="EMBL/GenBank/DDBJ databases">
        <authorList>
            <person name="Dougan E. K."/>
            <person name="Rhodes N."/>
            <person name="Thang M."/>
            <person name="Chan C."/>
        </authorList>
    </citation>
    <scope>NUCLEOTIDE SEQUENCE</scope>
</reference>
<accession>A0A812SW62</accession>
<proteinExistence type="predicted"/>
<sequence>MKPLEAAHGGAQAPSAGRRYIGCEEHMQDAGTSVPFAGRHGCGRRHLPAHQDNLNHLNLFKEQKEQSPPDERLWSRNGPLPHQSPPRQPSPTSWEGYACAESAEVRIPSPSEMKDSLKEWLRESHNLEVGDVAKWNEVAVEKNGMFWIAFALNSKGISLSREGPSARALAQKLSTLPATELRHFGLRFQAPQSQEIRSANMSLQSSGVHESLGSRAGPADGISYTLQDAETSNAAGSRRTRSPEDVRKRYIASGKDNFSGLGQAQVEAPQGGRRFIEIRDNLTSGATLKENGEDSRAFLPRRAGHALNQGSPLW</sequence>
<dbReference type="OrthoDB" id="415660at2759"/>
<evidence type="ECO:0000313" key="2">
    <source>
        <dbReference type="EMBL" id="CAE7499590.1"/>
    </source>
</evidence>
<comment type="caution">
    <text evidence="2">The sequence shown here is derived from an EMBL/GenBank/DDBJ whole genome shotgun (WGS) entry which is preliminary data.</text>
</comment>
<evidence type="ECO:0000256" key="1">
    <source>
        <dbReference type="SAM" id="MobiDB-lite"/>
    </source>
</evidence>
<keyword evidence="3" id="KW-1185">Reference proteome</keyword>
<name>A0A812SW62_9DINO</name>
<feature type="region of interest" description="Disordered" evidence="1">
    <location>
        <begin position="227"/>
        <end position="246"/>
    </location>
</feature>
<feature type="region of interest" description="Disordered" evidence="1">
    <location>
        <begin position="63"/>
        <end position="94"/>
    </location>
</feature>
<protein>
    <submittedName>
        <fullName evidence="2">Uncharacterized protein</fullName>
    </submittedName>
</protein>
<evidence type="ECO:0000313" key="3">
    <source>
        <dbReference type="Proteomes" id="UP000604046"/>
    </source>
</evidence>